<gene>
    <name evidence="1" type="ORF">METZ01_LOCUS320814</name>
</gene>
<sequence>MNIAEFWDLLARHDWTYDMSDDHRQWQRGREQAEHIQRVVKNSPPEFQELRKAFSDWAWGRSKVKPDRPE</sequence>
<dbReference type="EMBL" id="UINC01104644">
    <property type="protein sequence ID" value="SVC67960.1"/>
    <property type="molecule type" value="Genomic_DNA"/>
</dbReference>
<name>A0A382P541_9ZZZZ</name>
<organism evidence="1">
    <name type="scientific">marine metagenome</name>
    <dbReference type="NCBI Taxonomy" id="408172"/>
    <lineage>
        <taxon>unclassified sequences</taxon>
        <taxon>metagenomes</taxon>
        <taxon>ecological metagenomes</taxon>
    </lineage>
</organism>
<reference evidence="1" key="1">
    <citation type="submission" date="2018-05" db="EMBL/GenBank/DDBJ databases">
        <authorList>
            <person name="Lanie J.A."/>
            <person name="Ng W.-L."/>
            <person name="Kazmierczak K.M."/>
            <person name="Andrzejewski T.M."/>
            <person name="Davidsen T.M."/>
            <person name="Wayne K.J."/>
            <person name="Tettelin H."/>
            <person name="Glass J.I."/>
            <person name="Rusch D."/>
            <person name="Podicherti R."/>
            <person name="Tsui H.-C.T."/>
            <person name="Winkler M.E."/>
        </authorList>
    </citation>
    <scope>NUCLEOTIDE SEQUENCE</scope>
</reference>
<proteinExistence type="predicted"/>
<accession>A0A382P541</accession>
<protein>
    <submittedName>
        <fullName evidence="1">Uncharacterized protein</fullName>
    </submittedName>
</protein>
<evidence type="ECO:0000313" key="1">
    <source>
        <dbReference type="EMBL" id="SVC67960.1"/>
    </source>
</evidence>
<dbReference type="AlphaFoldDB" id="A0A382P541"/>